<proteinExistence type="predicted"/>
<keyword evidence="2" id="KW-1185">Reference proteome</keyword>
<comment type="caution">
    <text evidence="1">The sequence shown here is derived from an EMBL/GenBank/DDBJ whole genome shotgun (WGS) entry which is preliminary data.</text>
</comment>
<dbReference type="Proteomes" id="UP000796880">
    <property type="component" value="Unassembled WGS sequence"/>
</dbReference>
<reference evidence="1" key="1">
    <citation type="submission" date="2020-03" db="EMBL/GenBank/DDBJ databases">
        <title>A high-quality chromosome-level genome assembly of a woody plant with both climbing and erect habits, Rhamnella rubrinervis.</title>
        <authorList>
            <person name="Lu Z."/>
            <person name="Yang Y."/>
            <person name="Zhu X."/>
            <person name="Sun Y."/>
        </authorList>
    </citation>
    <scope>NUCLEOTIDE SEQUENCE</scope>
    <source>
        <strain evidence="1">BYM</strain>
        <tissue evidence="1">Leaf</tissue>
    </source>
</reference>
<name>A0A8K0DWU2_9ROSA</name>
<evidence type="ECO:0000313" key="2">
    <source>
        <dbReference type="Proteomes" id="UP000796880"/>
    </source>
</evidence>
<evidence type="ECO:0000313" key="1">
    <source>
        <dbReference type="EMBL" id="KAF3438141.1"/>
    </source>
</evidence>
<gene>
    <name evidence="1" type="ORF">FNV43_RR20897</name>
</gene>
<protein>
    <submittedName>
        <fullName evidence="1">Uncharacterized protein</fullName>
    </submittedName>
</protein>
<sequence>MPLTLAGPVACRGRAGLSDAGDKRLYVPHQVRILSPILDNFESGWTPFVIRINGMRSQRLLLRCLIPLVSGMLCYQPIRMSPLPPRYEECHLHPNWLHFTFHDRKHHVACFASCSMFSLNISP</sequence>
<organism evidence="1 2">
    <name type="scientific">Rhamnella rubrinervis</name>
    <dbReference type="NCBI Taxonomy" id="2594499"/>
    <lineage>
        <taxon>Eukaryota</taxon>
        <taxon>Viridiplantae</taxon>
        <taxon>Streptophyta</taxon>
        <taxon>Embryophyta</taxon>
        <taxon>Tracheophyta</taxon>
        <taxon>Spermatophyta</taxon>
        <taxon>Magnoliopsida</taxon>
        <taxon>eudicotyledons</taxon>
        <taxon>Gunneridae</taxon>
        <taxon>Pentapetalae</taxon>
        <taxon>rosids</taxon>
        <taxon>fabids</taxon>
        <taxon>Rosales</taxon>
        <taxon>Rhamnaceae</taxon>
        <taxon>rhamnoid group</taxon>
        <taxon>Rhamneae</taxon>
        <taxon>Rhamnella</taxon>
    </lineage>
</organism>
<accession>A0A8K0DWU2</accession>
<dbReference type="AlphaFoldDB" id="A0A8K0DWU2"/>
<dbReference type="EMBL" id="VOIH02000009">
    <property type="protein sequence ID" value="KAF3438141.1"/>
    <property type="molecule type" value="Genomic_DNA"/>
</dbReference>